<gene>
    <name evidence="1" type="ORF">S01H1_30314</name>
</gene>
<dbReference type="AlphaFoldDB" id="X0TT17"/>
<evidence type="ECO:0000313" key="1">
    <source>
        <dbReference type="EMBL" id="GAF96718.1"/>
    </source>
</evidence>
<protein>
    <recommendedName>
        <fullName evidence="2">DUF362 domain-containing protein</fullName>
    </recommendedName>
</protein>
<evidence type="ECO:0008006" key="2">
    <source>
        <dbReference type="Google" id="ProtNLM"/>
    </source>
</evidence>
<comment type="caution">
    <text evidence="1">The sequence shown here is derived from an EMBL/GenBank/DDBJ whole genome shotgun (WGS) entry which is preliminary data.</text>
</comment>
<accession>X0TT17</accession>
<reference evidence="1" key="1">
    <citation type="journal article" date="2014" name="Front. Microbiol.">
        <title>High frequency of phylogenetically diverse reductive dehalogenase-homologous genes in deep subseafloor sedimentary metagenomes.</title>
        <authorList>
            <person name="Kawai M."/>
            <person name="Futagami T."/>
            <person name="Toyoda A."/>
            <person name="Takaki Y."/>
            <person name="Nishi S."/>
            <person name="Hori S."/>
            <person name="Arai W."/>
            <person name="Tsubouchi T."/>
            <person name="Morono Y."/>
            <person name="Uchiyama I."/>
            <person name="Ito T."/>
            <person name="Fujiyama A."/>
            <person name="Inagaki F."/>
            <person name="Takami H."/>
        </authorList>
    </citation>
    <scope>NUCLEOTIDE SEQUENCE</scope>
    <source>
        <strain evidence="1">Expedition CK06-06</strain>
    </source>
</reference>
<dbReference type="EMBL" id="BARS01018644">
    <property type="protein sequence ID" value="GAF96718.1"/>
    <property type="molecule type" value="Genomic_DNA"/>
</dbReference>
<feature type="non-terminal residue" evidence="1">
    <location>
        <position position="1"/>
    </location>
</feature>
<sequence length="182" mass="21049">NKVIQPHLTIMDSSNFFKERVLIAGDNTYEIDHFVAKQIGIERPEYLNTSREIGVGSDDFTISGDNTGQVRKQYEYVPREYKQFLRLRLWSNPRACSMCRFVFLNLKGFSNDDLRYSTTMKIKLLKYAITGAEIVFGSKPTFKHEYKNVICIGNCTKKLAKENGYIHIPGCPPTKDQIFKYL</sequence>
<organism evidence="1">
    <name type="scientific">marine sediment metagenome</name>
    <dbReference type="NCBI Taxonomy" id="412755"/>
    <lineage>
        <taxon>unclassified sequences</taxon>
        <taxon>metagenomes</taxon>
        <taxon>ecological metagenomes</taxon>
    </lineage>
</organism>
<name>X0TT17_9ZZZZ</name>
<proteinExistence type="predicted"/>